<name>I4AGF5_BERLS</name>
<evidence type="ECO:0000256" key="1">
    <source>
        <dbReference type="SAM" id="SignalP"/>
    </source>
</evidence>
<proteinExistence type="predicted"/>
<dbReference type="STRING" id="880071.Fleli_0574"/>
<dbReference type="AlphaFoldDB" id="I4AGF5"/>
<sequence length="243" mass="27949" precursor="true">MKNNKLTLLAFFLCFSIGSTSFAQERGKVEVGGNMGNLQNTLFLKNLVSQGKTEFTPPKDLDGSIYLKEEFTDSKVSVKDEDKIVEGFKLRYNIMNDAMEFVENEETRSLHKHKVDRINIGEDIFVVMKVEEEGREQLKYMKGLDVKNIYALESYNITIQEPFYHPGMHTSSPNARAVTRTALFVHIPTQEISVEIDKKSDLYTLVGDKQKEVKTYIKKNKLSVKKQEDLQKIIEYYVSLEAI</sequence>
<evidence type="ECO:0000313" key="3">
    <source>
        <dbReference type="Proteomes" id="UP000006054"/>
    </source>
</evidence>
<evidence type="ECO:0000313" key="2">
    <source>
        <dbReference type="EMBL" id="AFM03040.1"/>
    </source>
</evidence>
<dbReference type="RefSeq" id="WP_014796500.1">
    <property type="nucleotide sequence ID" value="NC_018018.1"/>
</dbReference>
<keyword evidence="3" id="KW-1185">Reference proteome</keyword>
<dbReference type="HOGENOM" id="CLU_1141253_0_0_10"/>
<feature type="signal peptide" evidence="1">
    <location>
        <begin position="1"/>
        <end position="23"/>
    </location>
</feature>
<accession>I4AGF5</accession>
<reference evidence="3" key="1">
    <citation type="submission" date="2012-06" db="EMBL/GenBank/DDBJ databases">
        <title>The complete genome of Flexibacter litoralis DSM 6794.</title>
        <authorList>
            <person name="Lucas S."/>
            <person name="Copeland A."/>
            <person name="Lapidus A."/>
            <person name="Glavina del Rio T."/>
            <person name="Dalin E."/>
            <person name="Tice H."/>
            <person name="Bruce D."/>
            <person name="Goodwin L."/>
            <person name="Pitluck S."/>
            <person name="Peters L."/>
            <person name="Ovchinnikova G."/>
            <person name="Lu M."/>
            <person name="Kyrpides N."/>
            <person name="Mavromatis K."/>
            <person name="Ivanova N."/>
            <person name="Brettin T."/>
            <person name="Detter J.C."/>
            <person name="Han C."/>
            <person name="Larimer F."/>
            <person name="Land M."/>
            <person name="Hauser L."/>
            <person name="Markowitz V."/>
            <person name="Cheng J.-F."/>
            <person name="Hugenholtz P."/>
            <person name="Woyke T."/>
            <person name="Wu D."/>
            <person name="Spring S."/>
            <person name="Lang E."/>
            <person name="Kopitz M."/>
            <person name="Brambilla E."/>
            <person name="Klenk H.-P."/>
            <person name="Eisen J.A."/>
        </authorList>
    </citation>
    <scope>NUCLEOTIDE SEQUENCE [LARGE SCALE GENOMIC DNA]</scope>
    <source>
        <strain evidence="3">ATCC 23117 / DSM 6794 / NBRC 15988 / NCIMB 1366 / Sio-4</strain>
    </source>
</reference>
<dbReference type="EMBL" id="CP003345">
    <property type="protein sequence ID" value="AFM03040.1"/>
    <property type="molecule type" value="Genomic_DNA"/>
</dbReference>
<organism evidence="2 3">
    <name type="scientific">Bernardetia litoralis (strain ATCC 23117 / DSM 6794 / NBRC 15988 / NCIMB 1366 / Fx l1 / Sio-4)</name>
    <name type="common">Flexibacter litoralis</name>
    <dbReference type="NCBI Taxonomy" id="880071"/>
    <lineage>
        <taxon>Bacteria</taxon>
        <taxon>Pseudomonadati</taxon>
        <taxon>Bacteroidota</taxon>
        <taxon>Cytophagia</taxon>
        <taxon>Cytophagales</taxon>
        <taxon>Bernardetiaceae</taxon>
        <taxon>Bernardetia</taxon>
    </lineage>
</organism>
<keyword evidence="1" id="KW-0732">Signal</keyword>
<dbReference type="KEGG" id="fli:Fleli_0574"/>
<gene>
    <name evidence="2" type="ordered locus">Fleli_0574</name>
</gene>
<protein>
    <recommendedName>
        <fullName evidence="4">Secreted protein</fullName>
    </recommendedName>
</protein>
<evidence type="ECO:0008006" key="4">
    <source>
        <dbReference type="Google" id="ProtNLM"/>
    </source>
</evidence>
<dbReference type="OrthoDB" id="759189at2"/>
<dbReference type="Proteomes" id="UP000006054">
    <property type="component" value="Chromosome"/>
</dbReference>
<feature type="chain" id="PRO_5003685652" description="Secreted protein" evidence="1">
    <location>
        <begin position="24"/>
        <end position="243"/>
    </location>
</feature>